<dbReference type="Proteomes" id="UP001501764">
    <property type="component" value="Unassembled WGS sequence"/>
</dbReference>
<evidence type="ECO:0000313" key="3">
    <source>
        <dbReference type="Proteomes" id="UP001501764"/>
    </source>
</evidence>
<gene>
    <name evidence="2" type="ORF">GCM10008916_12830</name>
</gene>
<feature type="domain" description="SHOCT" evidence="1">
    <location>
        <begin position="252"/>
        <end position="279"/>
    </location>
</feature>
<reference evidence="2 3" key="1">
    <citation type="journal article" date="2019" name="Int. J. Syst. Evol. Microbiol.">
        <title>The Global Catalogue of Microorganisms (GCM) 10K type strain sequencing project: providing services to taxonomists for standard genome sequencing and annotation.</title>
        <authorList>
            <consortium name="The Broad Institute Genomics Platform"/>
            <consortium name="The Broad Institute Genome Sequencing Center for Infectious Disease"/>
            <person name="Wu L."/>
            <person name="Ma J."/>
        </authorList>
    </citation>
    <scope>NUCLEOTIDE SEQUENCE [LARGE SCALE GENOMIC DNA]</scope>
    <source>
        <strain evidence="2 3">JCM 6485</strain>
    </source>
</reference>
<keyword evidence="3" id="KW-1185">Reference proteome</keyword>
<evidence type="ECO:0000259" key="1">
    <source>
        <dbReference type="Pfam" id="PF09851"/>
    </source>
</evidence>
<proteinExistence type="predicted"/>
<sequence length="281" mass="31468">MGILKKKKEDSKSNKPNLFFKKTNKKKDIKLCDICGKNEAKLIVAKRVVCKECFKLAYDCKPLFKNHKDINLATIKADIKVNKEIRNNMDKFNTTSCINGVRFDDNNNQIMLPPKLGHTLAKVYNYNDILDFELIEDGNVLVTKGGLGRAIAGGLLFGGVGAIVGGVTGKRKSNETIQRLLVRLTIANCFSPIHEDIIFISTKINKNSKTYSKELQNAKDLLLKLDSSKSLSNSETNILYSNKVNNNLSVADELIKLKALMDDGIITKIEFENQKNKLLDK</sequence>
<comment type="caution">
    <text evidence="2">The sequence shown here is derived from an EMBL/GenBank/DDBJ whole genome shotgun (WGS) entry which is preliminary data.</text>
</comment>
<name>A0ABN1LLX6_9CLOT</name>
<dbReference type="EMBL" id="BAAACO010000001">
    <property type="protein sequence ID" value="GAA0857771.1"/>
    <property type="molecule type" value="Genomic_DNA"/>
</dbReference>
<protein>
    <recommendedName>
        <fullName evidence="1">SHOCT domain-containing protein</fullName>
    </recommendedName>
</protein>
<organism evidence="2 3">
    <name type="scientific">Clostridium nitritogenes</name>
    <dbReference type="NCBI Taxonomy" id="83340"/>
    <lineage>
        <taxon>Bacteria</taxon>
        <taxon>Bacillati</taxon>
        <taxon>Bacillota</taxon>
        <taxon>Clostridia</taxon>
        <taxon>Eubacteriales</taxon>
        <taxon>Clostridiaceae</taxon>
        <taxon>Clostridium</taxon>
    </lineage>
</organism>
<accession>A0ABN1LLX6</accession>
<dbReference type="RefSeq" id="WP_346025947.1">
    <property type="nucleotide sequence ID" value="NZ_BAAACO010000001.1"/>
</dbReference>
<dbReference type="Pfam" id="PF09851">
    <property type="entry name" value="SHOCT"/>
    <property type="match status" value="1"/>
</dbReference>
<dbReference type="InterPro" id="IPR018649">
    <property type="entry name" value="SHOCT"/>
</dbReference>
<evidence type="ECO:0000313" key="2">
    <source>
        <dbReference type="EMBL" id="GAA0857771.1"/>
    </source>
</evidence>